<dbReference type="AlphaFoldDB" id="A0AAJ5F7S7"/>
<dbReference type="PANTHER" id="PTHR43060:SF15">
    <property type="entry name" value="3-HYDROXYISOBUTYRATE DEHYDROGENASE-LIKE 1, MITOCHONDRIAL-RELATED"/>
    <property type="match status" value="1"/>
</dbReference>
<dbReference type="Pfam" id="PF03446">
    <property type="entry name" value="NAD_binding_2"/>
    <property type="match status" value="1"/>
</dbReference>
<sequence length="311" mass="31512">MAASPRGSSGSPPLPHLALIGTGRMGRPVAENLLRAGFPLTVYNRSAASLAALGELGARVAGSAAEATAEGERIITLLPNGGVVTEVLLGGAFAAARPGTLFVDMSSIHPATARDLGTRAQALGLRFLDAPVSGGTAGAARGELAIMAGGPQEWIDEARPVLDVLGRVTRVGPLGSGQLAKLVNQAIVGVTIGAVAEGLTLARAGGADPAQVREAILGGFCQSRILTEHGARMLERNFIPGGTVATQLKDLDTVLEVAAEVGAALPLTTLARQLYAEYAAGDSGRTGEDHSALVRHIEALSGLLVEEGTGM</sequence>
<dbReference type="Gene3D" id="1.10.1040.10">
    <property type="entry name" value="N-(1-d-carboxylethyl)-l-norvaline Dehydrogenase, domain 2"/>
    <property type="match status" value="1"/>
</dbReference>
<dbReference type="InterPro" id="IPR006115">
    <property type="entry name" value="6PGDH_NADP-bd"/>
</dbReference>
<feature type="domain" description="6-phosphogluconate dehydrogenase NADP-binding" evidence="4">
    <location>
        <begin position="17"/>
        <end position="169"/>
    </location>
</feature>
<keyword evidence="2" id="KW-0520">NAD</keyword>
<proteinExistence type="predicted"/>
<dbReference type="InterPro" id="IPR036291">
    <property type="entry name" value="NAD(P)-bd_dom_sf"/>
</dbReference>
<accession>A0AAJ5F7S7</accession>
<dbReference type="Gene3D" id="3.40.50.720">
    <property type="entry name" value="NAD(P)-binding Rossmann-like Domain"/>
    <property type="match status" value="1"/>
</dbReference>
<dbReference type="InterPro" id="IPR015815">
    <property type="entry name" value="HIBADH-related"/>
</dbReference>
<dbReference type="PIRSF" id="PIRSF000103">
    <property type="entry name" value="HIBADH"/>
    <property type="match status" value="1"/>
</dbReference>
<dbReference type="GO" id="GO:0008679">
    <property type="term" value="F:2-hydroxy-3-oxopropionate reductase activity"/>
    <property type="evidence" value="ECO:0007669"/>
    <property type="project" value="UniProtKB-EC"/>
</dbReference>
<dbReference type="EC" id="1.1.1.60" evidence="6"/>
<organism evidence="7 8">
    <name type="scientific">Deinococcus metallilatus</name>
    <dbReference type="NCBI Taxonomy" id="1211322"/>
    <lineage>
        <taxon>Bacteria</taxon>
        <taxon>Thermotogati</taxon>
        <taxon>Deinococcota</taxon>
        <taxon>Deinococci</taxon>
        <taxon>Deinococcales</taxon>
        <taxon>Deinococcaceae</taxon>
        <taxon>Deinococcus</taxon>
    </lineage>
</organism>
<dbReference type="Proteomes" id="UP000308000">
    <property type="component" value="Unassembled WGS sequence"/>
</dbReference>
<evidence type="ECO:0000256" key="1">
    <source>
        <dbReference type="ARBA" id="ARBA00023002"/>
    </source>
</evidence>
<dbReference type="InterPro" id="IPR008927">
    <property type="entry name" value="6-PGluconate_DH-like_C_sf"/>
</dbReference>
<evidence type="ECO:0000313" key="9">
    <source>
        <dbReference type="Proteomes" id="UP000536909"/>
    </source>
</evidence>
<feature type="domain" description="3-hydroxyisobutyrate dehydrogenase-like NAD-binding" evidence="5">
    <location>
        <begin position="175"/>
        <end position="296"/>
    </location>
</feature>
<gene>
    <name evidence="7" type="ORF">FCS05_01050</name>
    <name evidence="6" type="ORF">HNQ10_000175</name>
</gene>
<dbReference type="PANTHER" id="PTHR43060">
    <property type="entry name" value="3-HYDROXYISOBUTYRATE DEHYDROGENASE-LIKE 1, MITOCHONDRIAL-RELATED"/>
    <property type="match status" value="1"/>
</dbReference>
<reference evidence="7 8" key="1">
    <citation type="submission" date="2019-04" db="EMBL/GenBank/DDBJ databases">
        <title>Deinococcus metalilatus MA1002 mutant No.5.</title>
        <authorList>
            <person name="Park W."/>
            <person name="Park C."/>
        </authorList>
    </citation>
    <scope>NUCLEOTIDE SEQUENCE [LARGE SCALE GENOMIC DNA]</scope>
    <source>
        <strain evidence="7 8">MA1002-m5</strain>
    </source>
</reference>
<dbReference type="GO" id="GO:0050661">
    <property type="term" value="F:NADP binding"/>
    <property type="evidence" value="ECO:0007669"/>
    <property type="project" value="InterPro"/>
</dbReference>
<reference evidence="6 9" key="2">
    <citation type="submission" date="2020-08" db="EMBL/GenBank/DDBJ databases">
        <title>Genomic Encyclopedia of Type Strains, Phase IV (KMG-IV): sequencing the most valuable type-strain genomes for metagenomic binning, comparative biology and taxonomic classification.</title>
        <authorList>
            <person name="Goeker M."/>
        </authorList>
    </citation>
    <scope>NUCLEOTIDE SEQUENCE [LARGE SCALE GENOMIC DNA]</scope>
    <source>
        <strain evidence="6 9">DSM 105434</strain>
    </source>
</reference>
<dbReference type="InterPro" id="IPR013328">
    <property type="entry name" value="6PGD_dom2"/>
</dbReference>
<feature type="active site" evidence="3">
    <location>
        <position position="181"/>
    </location>
</feature>
<name>A0AAJ5F7S7_9DEIO</name>
<keyword evidence="1 6" id="KW-0560">Oxidoreductase</keyword>
<evidence type="ECO:0000259" key="5">
    <source>
        <dbReference type="Pfam" id="PF14833"/>
    </source>
</evidence>
<evidence type="ECO:0000259" key="4">
    <source>
        <dbReference type="Pfam" id="PF03446"/>
    </source>
</evidence>
<comment type="caution">
    <text evidence="7">The sequence shown here is derived from an EMBL/GenBank/DDBJ whole genome shotgun (WGS) entry which is preliminary data.</text>
</comment>
<keyword evidence="9" id="KW-1185">Reference proteome</keyword>
<evidence type="ECO:0000313" key="7">
    <source>
        <dbReference type="EMBL" id="TLK32083.1"/>
    </source>
</evidence>
<dbReference type="Pfam" id="PF14833">
    <property type="entry name" value="NAD_binding_11"/>
    <property type="match status" value="1"/>
</dbReference>
<evidence type="ECO:0000313" key="8">
    <source>
        <dbReference type="Proteomes" id="UP000308000"/>
    </source>
</evidence>
<protein>
    <submittedName>
        <fullName evidence="6">2-hydroxy-3-oxopropionate reductase</fullName>
        <ecNumber evidence="6">1.1.1.60</ecNumber>
    </submittedName>
    <submittedName>
        <fullName evidence="7">NAD(P)-dependent oxidoreductase</fullName>
    </submittedName>
</protein>
<dbReference type="EMBL" id="VBRC01000001">
    <property type="protein sequence ID" value="TLK32083.1"/>
    <property type="molecule type" value="Genomic_DNA"/>
</dbReference>
<evidence type="ECO:0000256" key="3">
    <source>
        <dbReference type="PIRSR" id="PIRSR000103-1"/>
    </source>
</evidence>
<dbReference type="Proteomes" id="UP000536909">
    <property type="component" value="Unassembled WGS sequence"/>
</dbReference>
<dbReference type="RefSeq" id="WP_129117081.1">
    <property type="nucleotide sequence ID" value="NZ_BSUI01000012.1"/>
</dbReference>
<evidence type="ECO:0000313" key="6">
    <source>
        <dbReference type="EMBL" id="MBB5293362.1"/>
    </source>
</evidence>
<dbReference type="InterPro" id="IPR029154">
    <property type="entry name" value="HIBADH-like_NADP-bd"/>
</dbReference>
<dbReference type="EMBL" id="JACHFV010000001">
    <property type="protein sequence ID" value="MBB5293362.1"/>
    <property type="molecule type" value="Genomic_DNA"/>
</dbReference>
<dbReference type="GO" id="GO:0051287">
    <property type="term" value="F:NAD binding"/>
    <property type="evidence" value="ECO:0007669"/>
    <property type="project" value="InterPro"/>
</dbReference>
<dbReference type="SUPFAM" id="SSF48179">
    <property type="entry name" value="6-phosphogluconate dehydrogenase C-terminal domain-like"/>
    <property type="match status" value="1"/>
</dbReference>
<evidence type="ECO:0000256" key="2">
    <source>
        <dbReference type="ARBA" id="ARBA00023027"/>
    </source>
</evidence>
<dbReference type="SUPFAM" id="SSF51735">
    <property type="entry name" value="NAD(P)-binding Rossmann-fold domains"/>
    <property type="match status" value="1"/>
</dbReference>